<gene>
    <name evidence="1" type="ORF">NECAME_09514</name>
</gene>
<dbReference type="EMBL" id="KI659291">
    <property type="protein sequence ID" value="ETN79904.1"/>
    <property type="molecule type" value="Genomic_DNA"/>
</dbReference>
<evidence type="ECO:0008006" key="3">
    <source>
        <dbReference type="Google" id="ProtNLM"/>
    </source>
</evidence>
<accession>W2TE90</accession>
<reference evidence="2" key="1">
    <citation type="journal article" date="2014" name="Nat. Genet.">
        <title>Genome of the human hookworm Necator americanus.</title>
        <authorList>
            <person name="Tang Y.T."/>
            <person name="Gao X."/>
            <person name="Rosa B.A."/>
            <person name="Abubucker S."/>
            <person name="Hallsworth-Pepin K."/>
            <person name="Martin J."/>
            <person name="Tyagi R."/>
            <person name="Heizer E."/>
            <person name="Zhang X."/>
            <person name="Bhonagiri-Palsikar V."/>
            <person name="Minx P."/>
            <person name="Warren W.C."/>
            <person name="Wang Q."/>
            <person name="Zhan B."/>
            <person name="Hotez P.J."/>
            <person name="Sternberg P.W."/>
            <person name="Dougall A."/>
            <person name="Gaze S.T."/>
            <person name="Mulvenna J."/>
            <person name="Sotillo J."/>
            <person name="Ranganathan S."/>
            <person name="Rabelo E.M."/>
            <person name="Wilson R.K."/>
            <person name="Felgner P.L."/>
            <person name="Bethony J."/>
            <person name="Hawdon J.M."/>
            <person name="Gasser R.B."/>
            <person name="Loukas A."/>
            <person name="Mitreva M."/>
        </authorList>
    </citation>
    <scope>NUCLEOTIDE SEQUENCE [LARGE SCALE GENOMIC DNA]</scope>
</reference>
<dbReference type="AlphaFoldDB" id="W2TE90"/>
<organism evidence="1 2">
    <name type="scientific">Necator americanus</name>
    <name type="common">Human hookworm</name>
    <dbReference type="NCBI Taxonomy" id="51031"/>
    <lineage>
        <taxon>Eukaryota</taxon>
        <taxon>Metazoa</taxon>
        <taxon>Ecdysozoa</taxon>
        <taxon>Nematoda</taxon>
        <taxon>Chromadorea</taxon>
        <taxon>Rhabditida</taxon>
        <taxon>Rhabditina</taxon>
        <taxon>Rhabditomorpha</taxon>
        <taxon>Strongyloidea</taxon>
        <taxon>Ancylostomatidae</taxon>
        <taxon>Bunostominae</taxon>
        <taxon>Necator</taxon>
    </lineage>
</organism>
<name>W2TE90_NECAM</name>
<proteinExistence type="predicted"/>
<dbReference type="KEGG" id="nai:NECAME_09514"/>
<protein>
    <recommendedName>
        <fullName evidence="3">Serine-threonine/tyrosine-protein kinase catalytic domain-containing protein</fullName>
    </recommendedName>
</protein>
<dbReference type="Proteomes" id="UP000053676">
    <property type="component" value="Unassembled WGS sequence"/>
</dbReference>
<keyword evidence="2" id="KW-1185">Reference proteome</keyword>
<evidence type="ECO:0000313" key="2">
    <source>
        <dbReference type="Proteomes" id="UP000053676"/>
    </source>
</evidence>
<evidence type="ECO:0000313" key="1">
    <source>
        <dbReference type="EMBL" id="ETN79904.1"/>
    </source>
</evidence>
<sequence length="111" mass="12437">MDAVDISTSRRSFASSVQTTPFVSEGDQFEVRVYRDEKVLVTKHSQMELTSAEYDTCVKMRSMDHENVNKFIGLSFDGPIIMKDIISIDSMTAADLFFALCLIKDIAEGSI</sequence>